<name>A0A5N6MR97_9MICC</name>
<dbReference type="Pfam" id="PF08241">
    <property type="entry name" value="Methyltransf_11"/>
    <property type="match status" value="1"/>
</dbReference>
<keyword evidence="2" id="KW-0489">Methyltransferase</keyword>
<organism evidence="2 3">
    <name type="scientific">Arthrobacter yangruifuii</name>
    <dbReference type="NCBI Taxonomy" id="2606616"/>
    <lineage>
        <taxon>Bacteria</taxon>
        <taxon>Bacillati</taxon>
        <taxon>Actinomycetota</taxon>
        <taxon>Actinomycetes</taxon>
        <taxon>Micrococcales</taxon>
        <taxon>Micrococcaceae</taxon>
        <taxon>Arthrobacter</taxon>
    </lineage>
</organism>
<reference evidence="2 3" key="1">
    <citation type="submission" date="2019-08" db="EMBL/GenBank/DDBJ databases">
        <title>Arthrobacter sp. nov., isolated from plateau pika and Tibetan wild ass.</title>
        <authorList>
            <person name="Ge Y."/>
        </authorList>
    </citation>
    <scope>NUCLEOTIDE SEQUENCE [LARGE SCALE GENOMIC DNA]</scope>
    <source>
        <strain evidence="2 3">785</strain>
    </source>
</reference>
<dbReference type="Gene3D" id="3.40.50.150">
    <property type="entry name" value="Vaccinia Virus protein VP39"/>
    <property type="match status" value="1"/>
</dbReference>
<accession>A0A5N6MR97</accession>
<evidence type="ECO:0000313" key="3">
    <source>
        <dbReference type="Proteomes" id="UP000326852"/>
    </source>
</evidence>
<dbReference type="SUPFAM" id="SSF53335">
    <property type="entry name" value="S-adenosyl-L-methionine-dependent methyltransferases"/>
    <property type="match status" value="1"/>
</dbReference>
<dbReference type="GO" id="GO:0032259">
    <property type="term" value="P:methylation"/>
    <property type="evidence" value="ECO:0007669"/>
    <property type="project" value="UniProtKB-KW"/>
</dbReference>
<keyword evidence="3" id="KW-1185">Reference proteome</keyword>
<evidence type="ECO:0000259" key="1">
    <source>
        <dbReference type="Pfam" id="PF08241"/>
    </source>
</evidence>
<gene>
    <name evidence="2" type="ORF">GD627_07910</name>
</gene>
<dbReference type="EMBL" id="VTFX01000003">
    <property type="protein sequence ID" value="KAD3720713.1"/>
    <property type="molecule type" value="Genomic_DNA"/>
</dbReference>
<dbReference type="CDD" id="cd02440">
    <property type="entry name" value="AdoMet_MTases"/>
    <property type="match status" value="1"/>
</dbReference>
<dbReference type="InterPro" id="IPR013216">
    <property type="entry name" value="Methyltransf_11"/>
</dbReference>
<feature type="domain" description="Methyltransferase type 11" evidence="1">
    <location>
        <begin position="53"/>
        <end position="146"/>
    </location>
</feature>
<comment type="caution">
    <text evidence="2">The sequence shown here is derived from an EMBL/GenBank/DDBJ whole genome shotgun (WGS) entry which is preliminary data.</text>
</comment>
<dbReference type="RefSeq" id="WP_152272043.1">
    <property type="nucleotide sequence ID" value="NZ_VTFX01000003.1"/>
</dbReference>
<dbReference type="PANTHER" id="PTHR43591">
    <property type="entry name" value="METHYLTRANSFERASE"/>
    <property type="match status" value="1"/>
</dbReference>
<dbReference type="PANTHER" id="PTHR43591:SF24">
    <property type="entry name" value="2-METHOXY-6-POLYPRENYL-1,4-BENZOQUINOL METHYLASE, MITOCHONDRIAL"/>
    <property type="match status" value="1"/>
</dbReference>
<keyword evidence="2" id="KW-0808">Transferase</keyword>
<dbReference type="Proteomes" id="UP000326852">
    <property type="component" value="Unassembled WGS sequence"/>
</dbReference>
<proteinExistence type="predicted"/>
<evidence type="ECO:0000313" key="2">
    <source>
        <dbReference type="EMBL" id="KAD3720713.1"/>
    </source>
</evidence>
<dbReference type="InterPro" id="IPR029063">
    <property type="entry name" value="SAM-dependent_MTases_sf"/>
</dbReference>
<dbReference type="GO" id="GO:0008757">
    <property type="term" value="F:S-adenosylmethionine-dependent methyltransferase activity"/>
    <property type="evidence" value="ECO:0007669"/>
    <property type="project" value="InterPro"/>
</dbReference>
<dbReference type="AlphaFoldDB" id="A0A5N6MR97"/>
<protein>
    <submittedName>
        <fullName evidence="2">Methyltransferase domain-containing protein</fullName>
    </submittedName>
</protein>
<sequence length="276" mass="29770">MVDFDPEADSVIKARLRAIWSLGNYAAVAAETVSPLGPVLVRAAGISGSDRVLDIAAGTGNAAIPAAETGADVTASDLTPDLLNSGKQLALARYVHLTWSLADAEDLPYPDASFDAVISCVGVMFAPHHRLAAAERLRVCRPGGRIGLINWTPEGFIGSLFAVLKPYSPPPPPGTQSPPLWGNREHIESLLAGQVRQLRTERRTLLIDRFAAPEDFLAFFKAHYGPLLAVYESLAPSPDRINALDEELLELVKRYSARAGGMVMDWEYLLVTATRS</sequence>